<dbReference type="EMBL" id="JAUKUD010000004">
    <property type="protein sequence ID" value="KAK0745541.1"/>
    <property type="molecule type" value="Genomic_DNA"/>
</dbReference>
<proteinExistence type="predicted"/>
<gene>
    <name evidence="1" type="ORF">B0T18DRAFT_133192</name>
</gene>
<keyword evidence="2" id="KW-1185">Reference proteome</keyword>
<reference evidence="1" key="1">
    <citation type="submission" date="2023-06" db="EMBL/GenBank/DDBJ databases">
        <title>Genome-scale phylogeny and comparative genomics of the fungal order Sordariales.</title>
        <authorList>
            <consortium name="Lawrence Berkeley National Laboratory"/>
            <person name="Hensen N."/>
            <person name="Bonometti L."/>
            <person name="Westerberg I."/>
            <person name="Brannstrom I.O."/>
            <person name="Guillou S."/>
            <person name="Cros-Aarteil S."/>
            <person name="Calhoun S."/>
            <person name="Haridas S."/>
            <person name="Kuo A."/>
            <person name="Mondo S."/>
            <person name="Pangilinan J."/>
            <person name="Riley R."/>
            <person name="LaButti K."/>
            <person name="Andreopoulos B."/>
            <person name="Lipzen A."/>
            <person name="Chen C."/>
            <person name="Yanf M."/>
            <person name="Daum C."/>
            <person name="Ng V."/>
            <person name="Clum A."/>
            <person name="Steindorff A."/>
            <person name="Ohm R."/>
            <person name="Martin F."/>
            <person name="Silar P."/>
            <person name="Natvig D."/>
            <person name="Lalanne C."/>
            <person name="Gautier V."/>
            <person name="Ament-velasquez S.L."/>
            <person name="Kruys A."/>
            <person name="Hutchinson M.I."/>
            <person name="Powell A.J."/>
            <person name="Barry K."/>
            <person name="Miller A.N."/>
            <person name="Grigoriev I.V."/>
            <person name="Debuchy R."/>
            <person name="Gladieux P."/>
            <person name="Thoren M.H."/>
            <person name="Johannesson H."/>
        </authorList>
    </citation>
    <scope>NUCLEOTIDE SEQUENCE</scope>
    <source>
        <strain evidence="1">SMH3187-1</strain>
    </source>
</reference>
<accession>A0AA40EU81</accession>
<protein>
    <submittedName>
        <fullName evidence="1">Uncharacterized protein</fullName>
    </submittedName>
</protein>
<sequence length="202" mass="23015">MSVDGEMIRGSKGDVCGWSSLRGLSRAAPPATLILCSGRRMARADFCHLHMPFCPLVRQLPRSLSPNRLSPPHKPTTERAKAFEARFSSFVPNFCPEEFHEARPSSTLNNTPSRAGVPTAFETKWRRTNKGAMCGQSQMIYRRMDDDLFPPAEARDAWSSWLRPESWRWPVPKVRQLYPKATSRRTLTAWEVRSLLRGIRST</sequence>
<dbReference type="AlphaFoldDB" id="A0AA40EU81"/>
<name>A0AA40EU81_9PEZI</name>
<dbReference type="Proteomes" id="UP001172155">
    <property type="component" value="Unassembled WGS sequence"/>
</dbReference>
<organism evidence="1 2">
    <name type="scientific">Schizothecium vesticola</name>
    <dbReference type="NCBI Taxonomy" id="314040"/>
    <lineage>
        <taxon>Eukaryota</taxon>
        <taxon>Fungi</taxon>
        <taxon>Dikarya</taxon>
        <taxon>Ascomycota</taxon>
        <taxon>Pezizomycotina</taxon>
        <taxon>Sordariomycetes</taxon>
        <taxon>Sordariomycetidae</taxon>
        <taxon>Sordariales</taxon>
        <taxon>Schizotheciaceae</taxon>
        <taxon>Schizothecium</taxon>
    </lineage>
</organism>
<evidence type="ECO:0000313" key="2">
    <source>
        <dbReference type="Proteomes" id="UP001172155"/>
    </source>
</evidence>
<evidence type="ECO:0000313" key="1">
    <source>
        <dbReference type="EMBL" id="KAK0745541.1"/>
    </source>
</evidence>
<comment type="caution">
    <text evidence="1">The sequence shown here is derived from an EMBL/GenBank/DDBJ whole genome shotgun (WGS) entry which is preliminary data.</text>
</comment>